<organism evidence="10 11">
    <name type="scientific">Paracoccus pacificus</name>
    <dbReference type="NCBI Taxonomy" id="1463598"/>
    <lineage>
        <taxon>Bacteria</taxon>
        <taxon>Pseudomonadati</taxon>
        <taxon>Pseudomonadota</taxon>
        <taxon>Alphaproteobacteria</taxon>
        <taxon>Rhodobacterales</taxon>
        <taxon>Paracoccaceae</taxon>
        <taxon>Paracoccus</taxon>
    </lineage>
</organism>
<keyword evidence="4" id="KW-0560">Oxidoreductase</keyword>
<name>A0ABW4R2M1_9RHOB</name>
<evidence type="ECO:0000259" key="9">
    <source>
        <dbReference type="Pfam" id="PF20628"/>
    </source>
</evidence>
<evidence type="ECO:0000256" key="7">
    <source>
        <dbReference type="SAM" id="MobiDB-lite"/>
    </source>
</evidence>
<dbReference type="Proteomes" id="UP001597213">
    <property type="component" value="Unassembled WGS sequence"/>
</dbReference>
<evidence type="ECO:0000259" key="8">
    <source>
        <dbReference type="Pfam" id="PF04261"/>
    </source>
</evidence>
<protein>
    <submittedName>
        <fullName evidence="10">Dyp-type peroxidase</fullName>
    </submittedName>
</protein>
<keyword evidence="5" id="KW-0408">Iron</keyword>
<dbReference type="Pfam" id="PF04261">
    <property type="entry name" value="Dyp_perox_N"/>
    <property type="match status" value="1"/>
</dbReference>
<keyword evidence="2 10" id="KW-0575">Peroxidase</keyword>
<evidence type="ECO:0000256" key="6">
    <source>
        <dbReference type="ARBA" id="ARBA00025737"/>
    </source>
</evidence>
<evidence type="ECO:0000313" key="11">
    <source>
        <dbReference type="Proteomes" id="UP001597213"/>
    </source>
</evidence>
<comment type="cofactor">
    <cofactor evidence="1">
        <name>heme b</name>
        <dbReference type="ChEBI" id="CHEBI:60344"/>
    </cofactor>
</comment>
<proteinExistence type="inferred from homology"/>
<dbReference type="EMBL" id="JBHUEN010000003">
    <property type="protein sequence ID" value="MFD1880250.1"/>
    <property type="molecule type" value="Genomic_DNA"/>
</dbReference>
<evidence type="ECO:0000256" key="4">
    <source>
        <dbReference type="ARBA" id="ARBA00023002"/>
    </source>
</evidence>
<evidence type="ECO:0000256" key="3">
    <source>
        <dbReference type="ARBA" id="ARBA00022723"/>
    </source>
</evidence>
<dbReference type="InterPro" id="IPR006314">
    <property type="entry name" value="Dyp_peroxidase"/>
</dbReference>
<evidence type="ECO:0000256" key="5">
    <source>
        <dbReference type="ARBA" id="ARBA00023004"/>
    </source>
</evidence>
<dbReference type="RefSeq" id="WP_379139395.1">
    <property type="nucleotide sequence ID" value="NZ_JBHUEN010000003.1"/>
</dbReference>
<dbReference type="InterPro" id="IPR011008">
    <property type="entry name" value="Dimeric_a/b-barrel"/>
</dbReference>
<keyword evidence="3" id="KW-0479">Metal-binding</keyword>
<feature type="region of interest" description="Disordered" evidence="7">
    <location>
        <begin position="307"/>
        <end position="349"/>
    </location>
</feature>
<feature type="domain" description="Dyp-type peroxidase N-terminal" evidence="8">
    <location>
        <begin position="6"/>
        <end position="135"/>
    </location>
</feature>
<reference evidence="11" key="1">
    <citation type="journal article" date="2019" name="Int. J. Syst. Evol. Microbiol.">
        <title>The Global Catalogue of Microorganisms (GCM) 10K type strain sequencing project: providing services to taxonomists for standard genome sequencing and annotation.</title>
        <authorList>
            <consortium name="The Broad Institute Genomics Platform"/>
            <consortium name="The Broad Institute Genome Sequencing Center for Infectious Disease"/>
            <person name="Wu L."/>
            <person name="Ma J."/>
        </authorList>
    </citation>
    <scope>NUCLEOTIDE SEQUENCE [LARGE SCALE GENOMIC DNA]</scope>
    <source>
        <strain evidence="11">CCUG 56029</strain>
    </source>
</reference>
<sequence length="349" mass="37816">MAPQPQPVILSLTRSAIFLVVTVNDGDAATRAVQGLLADVTSLVRATGFRRPNGLLSCVVGIGAHVWERLYPGPRPRELAPLQAIDGVHTAPSTPGDILFHIRGMEVDMCFELESNILARLAGYTKVVDETPGFRFFDSRDLLGFVDGTENPNGIARSEAVLIGDEDPDFTGGSYVITQKYLHDLAKWNAIPVEQQERIIGRKKLSDVELLDAEKPSYAHNVLNVIEDEDGNQLDILRDNMPFGRPAEGEFGTYFIGYACTPSRTIRMLRNMFIGLPPGNYDRILDVSTAVTGTLFFVPTVDMLDATGTPPKPAAEETGTEKSGPEKTGTEKSTPELAGSLGIGSLKGD</sequence>
<accession>A0ABW4R2M1</accession>
<dbReference type="InterPro" id="IPR048327">
    <property type="entry name" value="Dyp_perox_N"/>
</dbReference>
<dbReference type="NCBIfam" id="TIGR01413">
    <property type="entry name" value="Dyp_perox_fam"/>
    <property type="match status" value="1"/>
</dbReference>
<evidence type="ECO:0000313" key="10">
    <source>
        <dbReference type="EMBL" id="MFD1880250.1"/>
    </source>
</evidence>
<feature type="domain" description="Dyp-type peroxidase C-terminal" evidence="9">
    <location>
        <begin position="138"/>
        <end position="302"/>
    </location>
</feature>
<gene>
    <name evidence="10" type="ORF">ACFSCT_00785</name>
</gene>
<evidence type="ECO:0000256" key="2">
    <source>
        <dbReference type="ARBA" id="ARBA00022559"/>
    </source>
</evidence>
<dbReference type="GO" id="GO:0004601">
    <property type="term" value="F:peroxidase activity"/>
    <property type="evidence" value="ECO:0007669"/>
    <property type="project" value="UniProtKB-KW"/>
</dbReference>
<dbReference type="PANTHER" id="PTHR30521">
    <property type="entry name" value="DEFERROCHELATASE/PEROXIDASE"/>
    <property type="match status" value="1"/>
</dbReference>
<dbReference type="PANTHER" id="PTHR30521:SF0">
    <property type="entry name" value="DYP-TYPE PEROXIDASE FAMILY PROTEIN"/>
    <property type="match status" value="1"/>
</dbReference>
<comment type="similarity">
    <text evidence="6">Belongs to the DyP-type peroxidase family.</text>
</comment>
<dbReference type="SUPFAM" id="SSF54909">
    <property type="entry name" value="Dimeric alpha+beta barrel"/>
    <property type="match status" value="1"/>
</dbReference>
<feature type="compositionally biased region" description="Basic and acidic residues" evidence="7">
    <location>
        <begin position="319"/>
        <end position="334"/>
    </location>
</feature>
<dbReference type="InterPro" id="IPR048328">
    <property type="entry name" value="Dyp_perox_C"/>
</dbReference>
<evidence type="ECO:0000256" key="1">
    <source>
        <dbReference type="ARBA" id="ARBA00001970"/>
    </source>
</evidence>
<keyword evidence="11" id="KW-1185">Reference proteome</keyword>
<dbReference type="Pfam" id="PF20628">
    <property type="entry name" value="Dyp_perox_C"/>
    <property type="match status" value="1"/>
</dbReference>
<dbReference type="PROSITE" id="PS51404">
    <property type="entry name" value="DYP_PEROXIDASE"/>
    <property type="match status" value="1"/>
</dbReference>
<comment type="caution">
    <text evidence="10">The sequence shown here is derived from an EMBL/GenBank/DDBJ whole genome shotgun (WGS) entry which is preliminary data.</text>
</comment>